<dbReference type="InterPro" id="IPR037066">
    <property type="entry name" value="Plug_dom_sf"/>
</dbReference>
<evidence type="ECO:0000256" key="6">
    <source>
        <dbReference type="ARBA" id="ARBA00022692"/>
    </source>
</evidence>
<feature type="domain" description="TonB-dependent receptor-like beta-barrel" evidence="16">
    <location>
        <begin position="299"/>
        <end position="732"/>
    </location>
</feature>
<dbReference type="InterPro" id="IPR039426">
    <property type="entry name" value="TonB-dep_rcpt-like"/>
</dbReference>
<dbReference type="EMBL" id="FPBL01000011">
    <property type="protein sequence ID" value="SFU76416.1"/>
    <property type="molecule type" value="Genomic_DNA"/>
</dbReference>
<dbReference type="Gene3D" id="2.170.130.10">
    <property type="entry name" value="TonB-dependent receptor, plug domain"/>
    <property type="match status" value="1"/>
</dbReference>
<evidence type="ECO:0000256" key="9">
    <source>
        <dbReference type="ARBA" id="ARBA00023065"/>
    </source>
</evidence>
<keyword evidence="4 14" id="KW-1134">Transmembrane beta strand</keyword>
<evidence type="ECO:0000259" key="17">
    <source>
        <dbReference type="Pfam" id="PF07715"/>
    </source>
</evidence>
<evidence type="ECO:0000256" key="12">
    <source>
        <dbReference type="ARBA" id="ARBA00023170"/>
    </source>
</evidence>
<dbReference type="CDD" id="cd01347">
    <property type="entry name" value="ligand_gated_channel"/>
    <property type="match status" value="1"/>
</dbReference>
<comment type="subcellular location">
    <subcellularLocation>
        <location evidence="1 14">Cell outer membrane</location>
        <topology evidence="1 14">Multi-pass membrane protein</topology>
    </subcellularLocation>
</comment>
<keyword evidence="3 14" id="KW-0813">Transport</keyword>
<evidence type="ECO:0000256" key="8">
    <source>
        <dbReference type="ARBA" id="ARBA00023004"/>
    </source>
</evidence>
<keyword evidence="8" id="KW-0408">Iron</keyword>
<feature type="domain" description="TonB-dependent receptor plug" evidence="17">
    <location>
        <begin position="126"/>
        <end position="219"/>
    </location>
</feature>
<name>A0A1I7IU06_9PROT</name>
<dbReference type="Pfam" id="PF07715">
    <property type="entry name" value="Plug"/>
    <property type="match status" value="1"/>
</dbReference>
<dbReference type="RefSeq" id="WP_074929168.1">
    <property type="nucleotide sequence ID" value="NZ_FPBL01000011.1"/>
</dbReference>
<dbReference type="GO" id="GO:0038023">
    <property type="term" value="F:signaling receptor activity"/>
    <property type="evidence" value="ECO:0007669"/>
    <property type="project" value="InterPro"/>
</dbReference>
<dbReference type="Proteomes" id="UP000183926">
    <property type="component" value="Unassembled WGS sequence"/>
</dbReference>
<dbReference type="PROSITE" id="PS52016">
    <property type="entry name" value="TONB_DEPENDENT_REC_3"/>
    <property type="match status" value="1"/>
</dbReference>
<dbReference type="InterPro" id="IPR010105">
    <property type="entry name" value="TonB_sidphr_rcpt"/>
</dbReference>
<keyword evidence="13 14" id="KW-0998">Cell outer membrane</keyword>
<dbReference type="OrthoDB" id="9790771at2"/>
<evidence type="ECO:0000313" key="18">
    <source>
        <dbReference type="EMBL" id="SFU76416.1"/>
    </source>
</evidence>
<evidence type="ECO:0000256" key="10">
    <source>
        <dbReference type="ARBA" id="ARBA00023077"/>
    </source>
</evidence>
<dbReference type="InterPro" id="IPR000531">
    <property type="entry name" value="Beta-barrel_TonB"/>
</dbReference>
<keyword evidence="10 15" id="KW-0798">TonB box</keyword>
<evidence type="ECO:0000256" key="5">
    <source>
        <dbReference type="ARBA" id="ARBA00022496"/>
    </source>
</evidence>
<evidence type="ECO:0000259" key="16">
    <source>
        <dbReference type="Pfam" id="PF00593"/>
    </source>
</evidence>
<dbReference type="InterPro" id="IPR036942">
    <property type="entry name" value="Beta-barrel_TonB_sf"/>
</dbReference>
<evidence type="ECO:0000256" key="1">
    <source>
        <dbReference type="ARBA" id="ARBA00004571"/>
    </source>
</evidence>
<dbReference type="PANTHER" id="PTHR32552">
    <property type="entry name" value="FERRICHROME IRON RECEPTOR-RELATED"/>
    <property type="match status" value="1"/>
</dbReference>
<evidence type="ECO:0000256" key="15">
    <source>
        <dbReference type="RuleBase" id="RU003357"/>
    </source>
</evidence>
<reference evidence="18 19" key="1">
    <citation type="submission" date="2016-10" db="EMBL/GenBank/DDBJ databases">
        <authorList>
            <person name="de Groot N.N."/>
        </authorList>
    </citation>
    <scope>NUCLEOTIDE SEQUENCE [LARGE SCALE GENOMIC DNA]</scope>
    <source>
        <strain evidence="18 19">Nm24</strain>
    </source>
</reference>
<protein>
    <submittedName>
        <fullName evidence="18">Iron complex outermembrane recepter protein</fullName>
    </submittedName>
</protein>
<keyword evidence="7" id="KW-0732">Signal</keyword>
<evidence type="ECO:0000256" key="7">
    <source>
        <dbReference type="ARBA" id="ARBA00022729"/>
    </source>
</evidence>
<dbReference type="GO" id="GO:0015344">
    <property type="term" value="F:siderophore uptake transmembrane transporter activity"/>
    <property type="evidence" value="ECO:0007669"/>
    <property type="project" value="TreeGrafter"/>
</dbReference>
<evidence type="ECO:0000256" key="3">
    <source>
        <dbReference type="ARBA" id="ARBA00022448"/>
    </source>
</evidence>
<dbReference type="PANTHER" id="PTHR32552:SF68">
    <property type="entry name" value="FERRICHROME OUTER MEMBRANE TRANSPORTER_PHAGE RECEPTOR"/>
    <property type="match status" value="1"/>
</dbReference>
<keyword evidence="12" id="KW-0675">Receptor</keyword>
<sequence length="766" mass="85221">MEESSTTLLWVLLGTTLSNPLFGAEENRVVKEEQDVRETSALEQGRAHLAQGIKMRSDSIMQGQETADGPEGKDAGQVARDVEVAVPTGYVTQLPAMTVTGAPAYPESSGYTTNRANSLTRTDLPLSDIPASIQVVPHEVLRDRAVTQPGQLLENVSGVQTEASYGGNHGMFFNIRGFTTHSSSRDGFQYNGNLVTRDVQNIERIEVMKGPSGTLYGGVGSLGGQVNTVSKRPLYYNYGAINLLWGNYQQWRPTFDINRVLGKGFSVRLNGAYENNGTFRDGGGFESYSLAPAISWQGERTSVTLLAEYNRFDQDLFDFGLPNLPNFRHLSRTRYFGLRKGDYPDLPGDSGLNETYVGTAILHHQLSQTWGLRIATQYHRATQDSTQSFPDNYLYTGDNKLHFTHYMNGHEWSRGHAVQAELRGQVYTWNFEHNLLFGTEYRKVVNRFNNTDQTGFVLDLFDPGMRPVHHEPIILGEGYNEGRGDDIGIYAQDLLTLTSAVKLLAGLRLDRFHNEAKSSGYTNSANQMTLSWQVGAVWELNPTAALFTRVGRSHSPNITRSIDASVFDAEVGTQKEIGAKFNFFDRRLNATLAAYKLTRRHILTSDPNDPLRNILAGRQSSHGFELDVSGELTRRWKVIASYAYTHAEVKADGFFPVGDKLPDVPRHSGNLWTTYEPGGVLQGLGVGGGIYAASSRQATLPNSHKLGAYVRMDTTAYYDTGNWRTQFNVNNLFDTKYYYGGASGVYNYALIPNPPRTFLLTLSYRL</sequence>
<evidence type="ECO:0000256" key="4">
    <source>
        <dbReference type="ARBA" id="ARBA00022452"/>
    </source>
</evidence>
<keyword evidence="5" id="KW-0410">Iron transport</keyword>
<evidence type="ECO:0000313" key="19">
    <source>
        <dbReference type="Proteomes" id="UP000183926"/>
    </source>
</evidence>
<dbReference type="InterPro" id="IPR012910">
    <property type="entry name" value="Plug_dom"/>
</dbReference>
<dbReference type="Gene3D" id="2.40.170.20">
    <property type="entry name" value="TonB-dependent receptor, beta-barrel domain"/>
    <property type="match status" value="1"/>
</dbReference>
<evidence type="ECO:0000256" key="11">
    <source>
        <dbReference type="ARBA" id="ARBA00023136"/>
    </source>
</evidence>
<comment type="similarity">
    <text evidence="2 14 15">Belongs to the TonB-dependent receptor family.</text>
</comment>
<evidence type="ECO:0000256" key="13">
    <source>
        <dbReference type="ARBA" id="ARBA00023237"/>
    </source>
</evidence>
<dbReference type="SUPFAM" id="SSF56935">
    <property type="entry name" value="Porins"/>
    <property type="match status" value="1"/>
</dbReference>
<evidence type="ECO:0000256" key="2">
    <source>
        <dbReference type="ARBA" id="ARBA00009810"/>
    </source>
</evidence>
<keyword evidence="9" id="KW-0406">Ion transport</keyword>
<organism evidence="18 19">
    <name type="scientific">Nitrosomonas eutropha</name>
    <dbReference type="NCBI Taxonomy" id="916"/>
    <lineage>
        <taxon>Bacteria</taxon>
        <taxon>Pseudomonadati</taxon>
        <taxon>Pseudomonadota</taxon>
        <taxon>Betaproteobacteria</taxon>
        <taxon>Nitrosomonadales</taxon>
        <taxon>Nitrosomonadaceae</taxon>
        <taxon>Nitrosomonas</taxon>
    </lineage>
</organism>
<keyword evidence="11 14" id="KW-0472">Membrane</keyword>
<accession>A0A1I7IU06</accession>
<evidence type="ECO:0000256" key="14">
    <source>
        <dbReference type="PROSITE-ProRule" id="PRU01360"/>
    </source>
</evidence>
<keyword evidence="6 14" id="KW-0812">Transmembrane</keyword>
<proteinExistence type="inferred from homology"/>
<dbReference type="AlphaFoldDB" id="A0A1I7IU06"/>
<dbReference type="Pfam" id="PF00593">
    <property type="entry name" value="TonB_dep_Rec_b-barrel"/>
    <property type="match status" value="1"/>
</dbReference>
<dbReference type="GO" id="GO:0015891">
    <property type="term" value="P:siderophore transport"/>
    <property type="evidence" value="ECO:0007669"/>
    <property type="project" value="InterPro"/>
</dbReference>
<dbReference type="GO" id="GO:0009279">
    <property type="term" value="C:cell outer membrane"/>
    <property type="evidence" value="ECO:0007669"/>
    <property type="project" value="UniProtKB-SubCell"/>
</dbReference>
<dbReference type="NCBIfam" id="TIGR01783">
    <property type="entry name" value="TonB-siderophor"/>
    <property type="match status" value="1"/>
</dbReference>
<gene>
    <name evidence="18" type="ORF">SAMN05216339_11115</name>
</gene>